<dbReference type="RefSeq" id="WP_013806901.1">
    <property type="nucleotide sequence ID" value="NC_015564.1"/>
</dbReference>
<evidence type="ECO:0000313" key="3">
    <source>
        <dbReference type="EMBL" id="AEF40552.1"/>
    </source>
</evidence>
<keyword evidence="2" id="KW-0812">Transmembrane</keyword>
<organism evidence="3 4">
    <name type="scientific">Hoyosella subflava (strain DSM 45089 / JCM 17490 / NBRC 109087 / DQS3-9A1)</name>
    <name type="common">Amycolicicoccus subflavus</name>
    <dbReference type="NCBI Taxonomy" id="443218"/>
    <lineage>
        <taxon>Bacteria</taxon>
        <taxon>Bacillati</taxon>
        <taxon>Actinomycetota</taxon>
        <taxon>Actinomycetes</taxon>
        <taxon>Mycobacteriales</taxon>
        <taxon>Hoyosellaceae</taxon>
        <taxon>Hoyosella</taxon>
    </lineage>
</organism>
<accession>F6EPS3</accession>
<feature type="compositionally biased region" description="Basic and acidic residues" evidence="1">
    <location>
        <begin position="22"/>
        <end position="40"/>
    </location>
</feature>
<evidence type="ECO:0000313" key="4">
    <source>
        <dbReference type="Proteomes" id="UP000009235"/>
    </source>
</evidence>
<reference evidence="3 4" key="1">
    <citation type="journal article" date="2011" name="J. Bacteriol.">
        <title>Complete genome sequence of Amycolicicoccus subflavus DQS3-9A1T, an actinomycete isolated from crude oil-polluted soil.</title>
        <authorList>
            <person name="Cai M."/>
            <person name="Chen W.M."/>
            <person name="Nie Y."/>
            <person name="Chi C.Q."/>
            <person name="Wang Y.N."/>
            <person name="Tang Y.Q."/>
            <person name="Li G.Y."/>
            <person name="Wu X.L."/>
        </authorList>
    </citation>
    <scope>NUCLEOTIDE SEQUENCE [LARGE SCALE GENOMIC DNA]</scope>
    <source>
        <strain evidence="4">DSM 45089 / DQS3-9A1</strain>
    </source>
</reference>
<dbReference type="Proteomes" id="UP000009235">
    <property type="component" value="Chromosome"/>
</dbReference>
<feature type="transmembrane region" description="Helical" evidence="2">
    <location>
        <begin position="100"/>
        <end position="120"/>
    </location>
</feature>
<evidence type="ECO:0000256" key="1">
    <source>
        <dbReference type="SAM" id="MobiDB-lite"/>
    </source>
</evidence>
<feature type="transmembrane region" description="Helical" evidence="2">
    <location>
        <begin position="65"/>
        <end position="88"/>
    </location>
</feature>
<dbReference type="AlphaFoldDB" id="F6EPS3"/>
<name>F6EPS3_HOYSD</name>
<gene>
    <name evidence="3" type="ordered locus">AS9A_2103</name>
</gene>
<keyword evidence="2" id="KW-1133">Transmembrane helix</keyword>
<evidence type="ECO:0000256" key="2">
    <source>
        <dbReference type="SAM" id="Phobius"/>
    </source>
</evidence>
<keyword evidence="4" id="KW-1185">Reference proteome</keyword>
<keyword evidence="2" id="KW-0472">Membrane</keyword>
<dbReference type="EMBL" id="CP002786">
    <property type="protein sequence ID" value="AEF40552.1"/>
    <property type="molecule type" value="Genomic_DNA"/>
</dbReference>
<feature type="region of interest" description="Disordered" evidence="1">
    <location>
        <begin position="1"/>
        <end position="42"/>
    </location>
</feature>
<dbReference type="OrthoDB" id="9840525at2"/>
<dbReference type="STRING" id="443218.AS9A_2103"/>
<proteinExistence type="predicted"/>
<dbReference type="KEGG" id="asd:AS9A_2103"/>
<dbReference type="HOGENOM" id="CLU_1955007_0_0_11"/>
<protein>
    <submittedName>
        <fullName evidence="3">Uncharacterized protein</fullName>
    </submittedName>
</protein>
<sequence length="128" mass="13332">MARADNSGSRRKPVSRGVHTSTARDFRRSYRGRSAEEPPRRHGATRALAQILAAARSPLPPQLSVAQLSGVGILAGLIIAILAVVLLFSAPFGGAMLGPVLPSSAFAVIAVLGLAAFHVLGRSGSRKR</sequence>